<evidence type="ECO:0000313" key="3">
    <source>
        <dbReference type="Proteomes" id="UP000246464"/>
    </source>
</evidence>
<dbReference type="AlphaFoldDB" id="A0A2U9BEJ9"/>
<evidence type="ECO:0000313" key="2">
    <source>
        <dbReference type="EMBL" id="AWP02166.1"/>
    </source>
</evidence>
<reference evidence="2 3" key="1">
    <citation type="submission" date="2017-12" db="EMBL/GenBank/DDBJ databases">
        <title>Integrating genomic resources of turbot (Scophthalmus maximus) in depth evaluation of genetic and physical mapping variation across individuals.</title>
        <authorList>
            <person name="Martinez P."/>
        </authorList>
    </citation>
    <scope>NUCLEOTIDE SEQUENCE [LARGE SCALE GENOMIC DNA]</scope>
</reference>
<feature type="region of interest" description="Disordered" evidence="1">
    <location>
        <begin position="1"/>
        <end position="30"/>
    </location>
</feature>
<dbReference type="Proteomes" id="UP000246464">
    <property type="component" value="Chromosome 5"/>
</dbReference>
<accession>A0A2U9BEJ9</accession>
<evidence type="ECO:0000256" key="1">
    <source>
        <dbReference type="SAM" id="MobiDB-lite"/>
    </source>
</evidence>
<proteinExistence type="predicted"/>
<feature type="compositionally biased region" description="Basic and acidic residues" evidence="1">
    <location>
        <begin position="1"/>
        <end position="20"/>
    </location>
</feature>
<protein>
    <submittedName>
        <fullName evidence="2">Uncharacterized protein</fullName>
    </submittedName>
</protein>
<name>A0A2U9BEJ9_SCOMX</name>
<keyword evidence="3" id="KW-1185">Reference proteome</keyword>
<dbReference type="EMBL" id="CP026247">
    <property type="protein sequence ID" value="AWP02166.1"/>
    <property type="molecule type" value="Genomic_DNA"/>
</dbReference>
<gene>
    <name evidence="2" type="ORF">SMAX5B_021208</name>
</gene>
<organism evidence="2 3">
    <name type="scientific">Scophthalmus maximus</name>
    <name type="common">Turbot</name>
    <name type="synonym">Psetta maxima</name>
    <dbReference type="NCBI Taxonomy" id="52904"/>
    <lineage>
        <taxon>Eukaryota</taxon>
        <taxon>Metazoa</taxon>
        <taxon>Chordata</taxon>
        <taxon>Craniata</taxon>
        <taxon>Vertebrata</taxon>
        <taxon>Euteleostomi</taxon>
        <taxon>Actinopterygii</taxon>
        <taxon>Neopterygii</taxon>
        <taxon>Teleostei</taxon>
        <taxon>Neoteleostei</taxon>
        <taxon>Acanthomorphata</taxon>
        <taxon>Carangaria</taxon>
        <taxon>Pleuronectiformes</taxon>
        <taxon>Pleuronectoidei</taxon>
        <taxon>Scophthalmidae</taxon>
        <taxon>Scophthalmus</taxon>
    </lineage>
</organism>
<sequence>MEGSRGCELEGSKRLGKPEPDVAGSEAGGYMLTEESKVKNRRSPLCSDHYFTTEKLNGVDVANRKKKEYTKALVSQFRNLF</sequence>